<reference evidence="2 3" key="1">
    <citation type="submission" date="2013-07" db="EMBL/GenBank/DDBJ databases">
        <authorList>
            <person name="Stoco P.H."/>
            <person name="Wagner G."/>
            <person name="Gerber A."/>
            <person name="Zaha A."/>
            <person name="Thompson C."/>
            <person name="Bartholomeu D.C."/>
            <person name="Luckemeyer D.D."/>
            <person name="Bahia D."/>
            <person name="Loreto E."/>
            <person name="Prestes E.B."/>
            <person name="Lima F.M."/>
            <person name="Rodrigues-Luiz G."/>
            <person name="Vallejo G.A."/>
            <person name="Filho J.F."/>
            <person name="Monteiro K.M."/>
            <person name="Tyler K.M."/>
            <person name="de Almeida L.G."/>
            <person name="Ortiz M.F."/>
            <person name="Siervo M.A."/>
            <person name="de Moraes M.H."/>
            <person name="Cunha O.L."/>
            <person name="Mendonca-Neto R."/>
            <person name="Silva R."/>
            <person name="Teixeira S.M."/>
            <person name="Murta S.M."/>
            <person name="Sincero T.C."/>
            <person name="Mendes T.A."/>
            <person name="Urmenyi T.P."/>
            <person name="Silva V.G."/>
            <person name="da Rocha W.D."/>
            <person name="Andersson B."/>
            <person name="Romanha A.J."/>
            <person name="Steindel M."/>
            <person name="de Vasconcelos A.T."/>
            <person name="Grisard E.C."/>
        </authorList>
    </citation>
    <scope>NUCLEOTIDE SEQUENCE [LARGE SCALE GENOMIC DNA]</scope>
    <source>
        <strain evidence="2 3">SC58</strain>
    </source>
</reference>
<dbReference type="AlphaFoldDB" id="A0A061JCB8"/>
<dbReference type="Gene3D" id="3.30.460.10">
    <property type="entry name" value="Beta Polymerase, domain 2"/>
    <property type="match status" value="1"/>
</dbReference>
<evidence type="ECO:0000313" key="3">
    <source>
        <dbReference type="Proteomes" id="UP000031737"/>
    </source>
</evidence>
<evidence type="ECO:0000313" key="2">
    <source>
        <dbReference type="EMBL" id="ESL11751.1"/>
    </source>
</evidence>
<gene>
    <name evidence="2" type="ORF">TRSC58_00491</name>
</gene>
<comment type="caution">
    <text evidence="2">The sequence shown here is derived from an EMBL/GenBank/DDBJ whole genome shotgun (WGS) entry which is preliminary data.</text>
</comment>
<protein>
    <submittedName>
        <fullName evidence="2">Uncharacterized protein</fullName>
    </submittedName>
</protein>
<dbReference type="OrthoDB" id="21330at2759"/>
<dbReference type="GO" id="GO:0090071">
    <property type="term" value="P:negative regulation of ribosome biogenesis"/>
    <property type="evidence" value="ECO:0007669"/>
    <property type="project" value="TreeGrafter"/>
</dbReference>
<evidence type="ECO:0000256" key="1">
    <source>
        <dbReference type="ARBA" id="ARBA00010574"/>
    </source>
</evidence>
<keyword evidence="3" id="KW-1185">Reference proteome</keyword>
<sequence length="380" mass="42279">MQLRRRTSSIFSRVNDAITVVSPRRSYYSGRTVLPWRRNVILSALRHQRSLAWASWIRWASTETASAAEAAEAAFTSSSGILLDGAADFIDLGLGDSETGNVASVVSWERQPALGVVRAPEIPEGQEYSRLNIPLTHPCAGRAEPRPNSRSIAASDNTLCLSNKLNKNEDSGQEAIVLANTDDKFTKDGDGNEEALPYDDELFAEMLLKMEVEGAIDEAWQDARKAHIEDVVEVVEVLCSLKVREICAIDVSAKTGNFDYMIVGTCEGPRHIHLAAWAVQEADSLKRVSKIKRKQTDHTWEVVPVGRIIVNLMQDTVREEMSLERKWAVTKCMDPLSAANAPVSEGRQVKAHGLWTLTLNLQDLEDFEVDYCKDVLMRQL</sequence>
<dbReference type="SUPFAM" id="SSF81301">
    <property type="entry name" value="Nucleotidyltransferase"/>
    <property type="match status" value="1"/>
</dbReference>
<dbReference type="PANTHER" id="PTHR21043:SF0">
    <property type="entry name" value="MITOCHONDRIAL ASSEMBLY OF RIBOSOMAL LARGE SUBUNIT PROTEIN 1"/>
    <property type="match status" value="1"/>
</dbReference>
<accession>A0A061JCB8</accession>
<name>A0A061JCB8_TRYRA</name>
<dbReference type="GO" id="GO:0017148">
    <property type="term" value="P:negative regulation of translation"/>
    <property type="evidence" value="ECO:0007669"/>
    <property type="project" value="TreeGrafter"/>
</dbReference>
<comment type="similarity">
    <text evidence="1">Belongs to the Iojap/RsfS family.</text>
</comment>
<dbReference type="InterPro" id="IPR043519">
    <property type="entry name" value="NT_sf"/>
</dbReference>
<dbReference type="VEuPathDB" id="TriTrypDB:TRSC58_00491"/>
<organism evidence="2 3">
    <name type="scientific">Trypanosoma rangeli SC58</name>
    <dbReference type="NCBI Taxonomy" id="429131"/>
    <lineage>
        <taxon>Eukaryota</taxon>
        <taxon>Discoba</taxon>
        <taxon>Euglenozoa</taxon>
        <taxon>Kinetoplastea</taxon>
        <taxon>Metakinetoplastina</taxon>
        <taxon>Trypanosomatida</taxon>
        <taxon>Trypanosomatidae</taxon>
        <taxon>Trypanosoma</taxon>
        <taxon>Herpetosoma</taxon>
    </lineage>
</organism>
<dbReference type="Proteomes" id="UP000031737">
    <property type="component" value="Unassembled WGS sequence"/>
</dbReference>
<dbReference type="GO" id="GO:0043023">
    <property type="term" value="F:ribosomal large subunit binding"/>
    <property type="evidence" value="ECO:0007669"/>
    <property type="project" value="TreeGrafter"/>
</dbReference>
<dbReference type="PANTHER" id="PTHR21043">
    <property type="entry name" value="IOJAP SUPERFAMILY ORTHOLOG"/>
    <property type="match status" value="1"/>
</dbReference>
<dbReference type="InterPro" id="IPR004394">
    <property type="entry name" value="Iojap/RsfS/C7orf30"/>
</dbReference>
<dbReference type="EMBL" id="AUPL01000491">
    <property type="protein sequence ID" value="ESL11751.1"/>
    <property type="molecule type" value="Genomic_DNA"/>
</dbReference>
<dbReference type="Pfam" id="PF02410">
    <property type="entry name" value="RsfS"/>
    <property type="match status" value="1"/>
</dbReference>
<proteinExistence type="inferred from homology"/>